<dbReference type="Proteomes" id="UP000030636">
    <property type="component" value="Chromosome"/>
</dbReference>
<organism evidence="3 4">
    <name type="scientific">Bifidobacterium pseudolongum PV8-2</name>
    <dbReference type="NCBI Taxonomy" id="1447715"/>
    <lineage>
        <taxon>Bacteria</taxon>
        <taxon>Bacillati</taxon>
        <taxon>Actinomycetota</taxon>
        <taxon>Actinomycetes</taxon>
        <taxon>Bifidobacteriales</taxon>
        <taxon>Bifidobacteriaceae</taxon>
        <taxon>Bifidobacterium</taxon>
    </lineage>
</organism>
<dbReference type="Gene3D" id="3.90.79.10">
    <property type="entry name" value="Nucleoside Triphosphate Pyrophosphohydrolase"/>
    <property type="match status" value="1"/>
</dbReference>
<dbReference type="AlphaFoldDB" id="A0A0A7ICM0"/>
<dbReference type="InterPro" id="IPR036388">
    <property type="entry name" value="WH-like_DNA-bd_sf"/>
</dbReference>
<evidence type="ECO:0000256" key="1">
    <source>
        <dbReference type="SAM" id="MobiDB-lite"/>
    </source>
</evidence>
<sequence length="270" mass="30457">MNRGNVSERRHEPPQVGVTSVILALEPAREHGRRRLWLPLVRRVREPFLGQWALPGGPLRADRSLEQSAYETLASTTDLRPRYLEQLYTFGDPARSRGGVPMVSVCYWALVGQADVAQLEPRHNVQWFADDDLPPLAFDHRAIVDYALWRLRHRMDSPRVVRQLVGEPFTLRQLHALTEAIRGERVDVANYRRRMLASGLLEETGGVLREGRQRPAALYRFRPGALDDAGAPWLPAGCEGEQLEHMNTAPERASADDNPLGSLTTALLHD</sequence>
<dbReference type="EMBL" id="CP007457">
    <property type="protein sequence ID" value="AIZ16569.1"/>
    <property type="molecule type" value="Genomic_DNA"/>
</dbReference>
<dbReference type="SUPFAM" id="SSF55811">
    <property type="entry name" value="Nudix"/>
    <property type="match status" value="1"/>
</dbReference>
<dbReference type="SUPFAM" id="SSF46785">
    <property type="entry name" value="Winged helix' DNA-binding domain"/>
    <property type="match status" value="1"/>
</dbReference>
<keyword evidence="4" id="KW-1185">Reference proteome</keyword>
<dbReference type="InterPro" id="IPR015797">
    <property type="entry name" value="NUDIX_hydrolase-like_dom_sf"/>
</dbReference>
<dbReference type="InterPro" id="IPR054105">
    <property type="entry name" value="WHD_NrtR"/>
</dbReference>
<proteinExistence type="predicted"/>
<protein>
    <submittedName>
        <fullName evidence="3">ADP-ribose pyrophosphatase</fullName>
    </submittedName>
</protein>
<gene>
    <name evidence="3" type="ORF">AH67_06315</name>
</gene>
<dbReference type="HOGENOM" id="CLU_037162_3_2_11"/>
<reference evidence="3 4" key="1">
    <citation type="journal article" date="2015" name="Genome Announc.">
        <title>Bifidobacterium pseudolongum Strain PV8-2, Isolated from a Stool Sample of an Anemic Kenyan Infant.</title>
        <authorList>
            <person name="Vazquez-Gutierrez P."/>
            <person name="Lacroix C."/>
            <person name="Chassard C."/>
            <person name="Klumpp J."/>
            <person name="Stevens M.J."/>
            <person name="Jans C."/>
        </authorList>
    </citation>
    <scope>NUCLEOTIDE SEQUENCE [LARGE SCALE GENOMIC DNA]</scope>
    <source>
        <strain evidence="3 4">PV8-2</strain>
    </source>
</reference>
<feature type="domain" description="NrtR DNA-binding winged helix" evidence="2">
    <location>
        <begin position="163"/>
        <end position="221"/>
    </location>
</feature>
<evidence type="ECO:0000313" key="3">
    <source>
        <dbReference type="EMBL" id="AIZ16569.1"/>
    </source>
</evidence>
<dbReference type="KEGG" id="bpsp:AH67_06315"/>
<feature type="region of interest" description="Disordered" evidence="1">
    <location>
        <begin position="250"/>
        <end position="270"/>
    </location>
</feature>
<dbReference type="CDD" id="cd18873">
    <property type="entry name" value="NUDIX_NadM_like"/>
    <property type="match status" value="1"/>
</dbReference>
<accession>A0A0A7ICM0</accession>
<dbReference type="InterPro" id="IPR036390">
    <property type="entry name" value="WH_DNA-bd_sf"/>
</dbReference>
<feature type="compositionally biased region" description="Polar residues" evidence="1">
    <location>
        <begin position="261"/>
        <end position="270"/>
    </location>
</feature>
<dbReference type="Pfam" id="PF21906">
    <property type="entry name" value="WHD_NrtR"/>
    <property type="match status" value="1"/>
</dbReference>
<dbReference type="STRING" id="1447715.AH67_06315"/>
<dbReference type="PANTHER" id="PTHR43736">
    <property type="entry name" value="ADP-RIBOSE PYROPHOSPHATASE"/>
    <property type="match status" value="1"/>
</dbReference>
<evidence type="ECO:0000313" key="4">
    <source>
        <dbReference type="Proteomes" id="UP000030636"/>
    </source>
</evidence>
<dbReference type="RefSeq" id="WP_052177289.1">
    <property type="nucleotide sequence ID" value="NZ_CP007457.1"/>
</dbReference>
<evidence type="ECO:0000259" key="2">
    <source>
        <dbReference type="Pfam" id="PF21906"/>
    </source>
</evidence>
<dbReference type="PANTHER" id="PTHR43736:SF4">
    <property type="entry name" value="SLR1690 PROTEIN"/>
    <property type="match status" value="1"/>
</dbReference>
<dbReference type="Gene3D" id="1.10.10.10">
    <property type="entry name" value="Winged helix-like DNA-binding domain superfamily/Winged helix DNA-binding domain"/>
    <property type="match status" value="1"/>
</dbReference>
<name>A0A0A7ICM0_9BIFI</name>